<protein>
    <submittedName>
        <fullName evidence="2">Uncharacterized protein</fullName>
    </submittedName>
</protein>
<feature type="chain" id="PRO_5038703946" evidence="1">
    <location>
        <begin position="31"/>
        <end position="177"/>
    </location>
</feature>
<name>A0A0H2KN23_9MICO</name>
<dbReference type="AlphaFoldDB" id="A0A0H2KN23"/>
<gene>
    <name evidence="2" type="ORF">FB00_09455</name>
</gene>
<reference evidence="2 3" key="1">
    <citation type="submission" date="2014-05" db="EMBL/GenBank/DDBJ databases">
        <title>Cellulosimicrobium funkei U11 genome.</title>
        <authorList>
            <person name="Hu C."/>
            <person name="Gong Y."/>
            <person name="Wan W."/>
            <person name="Jiang M."/>
        </authorList>
    </citation>
    <scope>NUCLEOTIDE SEQUENCE [LARGE SCALE GENOMIC DNA]</scope>
    <source>
        <strain evidence="2 3">U11</strain>
    </source>
</reference>
<keyword evidence="1" id="KW-0732">Signal</keyword>
<evidence type="ECO:0000313" key="3">
    <source>
        <dbReference type="Proteomes" id="UP000035265"/>
    </source>
</evidence>
<dbReference type="PROSITE" id="PS51257">
    <property type="entry name" value="PROKAR_LIPOPROTEIN"/>
    <property type="match status" value="1"/>
</dbReference>
<proteinExistence type="predicted"/>
<dbReference type="PATRIC" id="fig|264251.5.peg.1922"/>
<accession>A0A0H2KN23</accession>
<dbReference type="EMBL" id="JNBQ01000008">
    <property type="protein sequence ID" value="KLN34921.1"/>
    <property type="molecule type" value="Genomic_DNA"/>
</dbReference>
<dbReference type="RefSeq" id="WP_047232631.1">
    <property type="nucleotide sequence ID" value="NZ_JNBQ01000008.1"/>
</dbReference>
<feature type="signal peptide" evidence="1">
    <location>
        <begin position="1"/>
        <end position="30"/>
    </location>
</feature>
<organism evidence="2 3">
    <name type="scientific">Cellulosimicrobium funkei</name>
    <dbReference type="NCBI Taxonomy" id="264251"/>
    <lineage>
        <taxon>Bacteria</taxon>
        <taxon>Bacillati</taxon>
        <taxon>Actinomycetota</taxon>
        <taxon>Actinomycetes</taxon>
        <taxon>Micrococcales</taxon>
        <taxon>Promicromonosporaceae</taxon>
        <taxon>Cellulosimicrobium</taxon>
    </lineage>
</organism>
<comment type="caution">
    <text evidence="2">The sequence shown here is derived from an EMBL/GenBank/DDBJ whole genome shotgun (WGS) entry which is preliminary data.</text>
</comment>
<evidence type="ECO:0000313" key="2">
    <source>
        <dbReference type="EMBL" id="KLN34921.1"/>
    </source>
</evidence>
<keyword evidence="3" id="KW-1185">Reference proteome</keyword>
<dbReference type="Proteomes" id="UP000035265">
    <property type="component" value="Unassembled WGS sequence"/>
</dbReference>
<evidence type="ECO:0000256" key="1">
    <source>
        <dbReference type="SAM" id="SignalP"/>
    </source>
</evidence>
<dbReference type="STRING" id="264251.FB00_09455"/>
<sequence>MRLSPVRRAPRTLVAAALVATCVVSVSGCAVLDGRSPFDTSNVSYADVEKALPAVQDALDEAELPVEASLYTGSSNCEGACDLGVGVSLLPPEDARRPDLHPDALAAVLVVVLPEVSGMPVYVRTGVSEDGDGLDLDPAARALGLDESPFSVSLGEVRIPEDELDTALELAVARLDR</sequence>